<organism evidence="2 3">
    <name type="scientific">Stylosanthes scabra</name>
    <dbReference type="NCBI Taxonomy" id="79078"/>
    <lineage>
        <taxon>Eukaryota</taxon>
        <taxon>Viridiplantae</taxon>
        <taxon>Streptophyta</taxon>
        <taxon>Embryophyta</taxon>
        <taxon>Tracheophyta</taxon>
        <taxon>Spermatophyta</taxon>
        <taxon>Magnoliopsida</taxon>
        <taxon>eudicotyledons</taxon>
        <taxon>Gunneridae</taxon>
        <taxon>Pentapetalae</taxon>
        <taxon>rosids</taxon>
        <taxon>fabids</taxon>
        <taxon>Fabales</taxon>
        <taxon>Fabaceae</taxon>
        <taxon>Papilionoideae</taxon>
        <taxon>50 kb inversion clade</taxon>
        <taxon>dalbergioids sensu lato</taxon>
        <taxon>Dalbergieae</taxon>
        <taxon>Pterocarpus clade</taxon>
        <taxon>Stylosanthes</taxon>
    </lineage>
</organism>
<feature type="region of interest" description="Disordered" evidence="1">
    <location>
        <begin position="144"/>
        <end position="200"/>
    </location>
</feature>
<dbReference type="EMBL" id="JASCZI010151520">
    <property type="protein sequence ID" value="MED6173314.1"/>
    <property type="molecule type" value="Genomic_DNA"/>
</dbReference>
<feature type="compositionally biased region" description="Basic and acidic residues" evidence="1">
    <location>
        <begin position="187"/>
        <end position="200"/>
    </location>
</feature>
<evidence type="ECO:0000313" key="3">
    <source>
        <dbReference type="Proteomes" id="UP001341840"/>
    </source>
</evidence>
<keyword evidence="3" id="KW-1185">Reference proteome</keyword>
<proteinExistence type="predicted"/>
<gene>
    <name evidence="2" type="ORF">PIB30_058184</name>
</gene>
<feature type="compositionally biased region" description="Polar residues" evidence="1">
    <location>
        <begin position="164"/>
        <end position="181"/>
    </location>
</feature>
<evidence type="ECO:0000313" key="2">
    <source>
        <dbReference type="EMBL" id="MED6173314.1"/>
    </source>
</evidence>
<comment type="caution">
    <text evidence="2">The sequence shown here is derived from an EMBL/GenBank/DDBJ whole genome shotgun (WGS) entry which is preliminary data.</text>
</comment>
<accession>A0ABU6VIE6</accession>
<name>A0ABU6VIE6_9FABA</name>
<reference evidence="2 3" key="1">
    <citation type="journal article" date="2023" name="Plants (Basel)">
        <title>Bridging the Gap: Combining Genomics and Transcriptomics Approaches to Understand Stylosanthes scabra, an Orphan Legume from the Brazilian Caatinga.</title>
        <authorList>
            <person name="Ferreira-Neto J.R.C."/>
            <person name="da Silva M.D."/>
            <person name="Binneck E."/>
            <person name="de Melo N.F."/>
            <person name="da Silva R.H."/>
            <person name="de Melo A.L.T.M."/>
            <person name="Pandolfi V."/>
            <person name="Bustamante F.O."/>
            <person name="Brasileiro-Vidal A.C."/>
            <person name="Benko-Iseppon A.M."/>
        </authorList>
    </citation>
    <scope>NUCLEOTIDE SEQUENCE [LARGE SCALE GENOMIC DNA]</scope>
    <source>
        <tissue evidence="2">Leaves</tissue>
    </source>
</reference>
<protein>
    <submittedName>
        <fullName evidence="2">Uncharacterized protein</fullName>
    </submittedName>
</protein>
<evidence type="ECO:0000256" key="1">
    <source>
        <dbReference type="SAM" id="MobiDB-lite"/>
    </source>
</evidence>
<dbReference type="Proteomes" id="UP001341840">
    <property type="component" value="Unassembled WGS sequence"/>
</dbReference>
<sequence length="200" mass="21692">MPVGAAMVGEDGRIVRSVGDVVAEQGWDLLIDEINLERCEEGAGMGVVVHAAAEEELLEEMIINMADVAFNKEISNNSIMKEACEKEEGQCNEPINQYNNKGINIEGDDLSRSGPMRYKGDGPATKKPPSVRPCAMNGNIHRAQRVEVTRPSLDESEPIGSENGIGSQNGIDPQTPQTHTPSAVHENSQDKEIEEGERVV</sequence>